<keyword evidence="2" id="KW-1185">Reference proteome</keyword>
<evidence type="ECO:0000313" key="1">
    <source>
        <dbReference type="EMBL" id="CAB3977896.1"/>
    </source>
</evidence>
<evidence type="ECO:0000313" key="2">
    <source>
        <dbReference type="Proteomes" id="UP001152795"/>
    </source>
</evidence>
<dbReference type="AlphaFoldDB" id="A0A7D9D6Y0"/>
<gene>
    <name evidence="1" type="ORF">PACLA_8A042302</name>
</gene>
<dbReference type="Proteomes" id="UP001152795">
    <property type="component" value="Unassembled WGS sequence"/>
</dbReference>
<sequence length="183" mass="21471">MASSTKTHYFETFSLEIRAVEALKKMLEKGEMLYYRYVVIPDNTKIYDIRDGTTMRRRSFHKLCGVIQFQERFSPSAVREMFSKQRIYLSALATAKRPIVLILMRLWIMCECSGLHYAETACSNTPIGFGGKKTVNEAQFMKPYIKALQHYKECDRDDFCYRDLRGARQICKFKIMLEKKLGK</sequence>
<name>A0A7D9D6Y0_PARCT</name>
<reference evidence="1" key="1">
    <citation type="submission" date="2020-04" db="EMBL/GenBank/DDBJ databases">
        <authorList>
            <person name="Alioto T."/>
            <person name="Alioto T."/>
            <person name="Gomez Garrido J."/>
        </authorList>
    </citation>
    <scope>NUCLEOTIDE SEQUENCE</scope>
    <source>
        <strain evidence="1">A484AB</strain>
    </source>
</reference>
<organism evidence="1 2">
    <name type="scientific">Paramuricea clavata</name>
    <name type="common">Red gorgonian</name>
    <name type="synonym">Violescent sea-whip</name>
    <dbReference type="NCBI Taxonomy" id="317549"/>
    <lineage>
        <taxon>Eukaryota</taxon>
        <taxon>Metazoa</taxon>
        <taxon>Cnidaria</taxon>
        <taxon>Anthozoa</taxon>
        <taxon>Octocorallia</taxon>
        <taxon>Malacalcyonacea</taxon>
        <taxon>Plexauridae</taxon>
        <taxon>Paramuricea</taxon>
    </lineage>
</organism>
<dbReference type="EMBL" id="CACRXK020000078">
    <property type="protein sequence ID" value="CAB3977896.1"/>
    <property type="molecule type" value="Genomic_DNA"/>
</dbReference>
<comment type="caution">
    <text evidence="1">The sequence shown here is derived from an EMBL/GenBank/DDBJ whole genome shotgun (WGS) entry which is preliminary data.</text>
</comment>
<proteinExistence type="predicted"/>
<accession>A0A7D9D6Y0</accession>
<protein>
    <submittedName>
        <fullName evidence="1">Uncharacterized protein</fullName>
    </submittedName>
</protein>